<organism evidence="1 2">
    <name type="scientific">Candidatus Thiodiazotropha taylori</name>
    <dbReference type="NCBI Taxonomy" id="2792791"/>
    <lineage>
        <taxon>Bacteria</taxon>
        <taxon>Pseudomonadati</taxon>
        <taxon>Pseudomonadota</taxon>
        <taxon>Gammaproteobacteria</taxon>
        <taxon>Chromatiales</taxon>
        <taxon>Sedimenticolaceae</taxon>
        <taxon>Candidatus Thiodiazotropha</taxon>
    </lineage>
</organism>
<accession>A0A9E4NNE6</accession>
<dbReference type="Proteomes" id="UP000886674">
    <property type="component" value="Unassembled WGS sequence"/>
</dbReference>
<reference evidence="1" key="1">
    <citation type="journal article" date="2021" name="Proc. Natl. Acad. Sci. U.S.A.">
        <title>Global biogeography of chemosynthetic symbionts reveals both localized and globally distributed symbiont groups. .</title>
        <authorList>
            <person name="Osvatic J.T."/>
            <person name="Wilkins L.G.E."/>
            <person name="Leibrecht L."/>
            <person name="Leray M."/>
            <person name="Zauner S."/>
            <person name="Polzin J."/>
            <person name="Camacho Y."/>
            <person name="Gros O."/>
            <person name="van Gils J.A."/>
            <person name="Eisen J.A."/>
            <person name="Petersen J.M."/>
            <person name="Yuen B."/>
        </authorList>
    </citation>
    <scope>NUCLEOTIDE SEQUENCE</scope>
    <source>
        <strain evidence="1">MAGclacostrist055</strain>
    </source>
</reference>
<evidence type="ECO:0000313" key="2">
    <source>
        <dbReference type="Proteomes" id="UP000886674"/>
    </source>
</evidence>
<dbReference type="AlphaFoldDB" id="A0A9E4NNE6"/>
<name>A0A9E4NNE6_9GAMM</name>
<protein>
    <submittedName>
        <fullName evidence="1">Uncharacterized protein</fullName>
    </submittedName>
</protein>
<sequence length="173" mass="18987">MLKPQDTLLALKYWSLKQSDQESSVRNIADAIGISASEVSKGTKRLMASHLVVERSGSIYVESGGLLEWLCFGIRYAYPQESIGYGRGMSTSWNCPLLVSEMVPPNPPLVWPVPGGNSEGALIRPFHDSVPFAASRDENLYKALSLLESIRGGKPRELAIARDLLNKLIRGKS</sequence>
<gene>
    <name evidence="1" type="ORF">JAY77_21320</name>
</gene>
<dbReference type="EMBL" id="JAEPCR010000140">
    <property type="protein sequence ID" value="MCG7980674.1"/>
    <property type="molecule type" value="Genomic_DNA"/>
</dbReference>
<comment type="caution">
    <text evidence="1">The sequence shown here is derived from an EMBL/GenBank/DDBJ whole genome shotgun (WGS) entry which is preliminary data.</text>
</comment>
<evidence type="ECO:0000313" key="1">
    <source>
        <dbReference type="EMBL" id="MCG7980674.1"/>
    </source>
</evidence>
<proteinExistence type="predicted"/>